<feature type="binding site" evidence="3">
    <location>
        <position position="125"/>
    </location>
    <ligand>
        <name>substrate</name>
    </ligand>
</feature>
<feature type="binding site" evidence="3">
    <location>
        <begin position="85"/>
        <end position="88"/>
    </location>
    <ligand>
        <name>substrate</name>
    </ligand>
</feature>
<organism evidence="4 5">
    <name type="scientific">SAR92 clade bacterium</name>
    <dbReference type="NCBI Taxonomy" id="2315479"/>
    <lineage>
        <taxon>Bacteria</taxon>
        <taxon>Pseudomonadati</taxon>
        <taxon>Pseudomonadota</taxon>
        <taxon>Gammaproteobacteria</taxon>
        <taxon>Cellvibrionales</taxon>
        <taxon>Porticoccaceae</taxon>
        <taxon>SAR92 clade</taxon>
    </lineage>
</organism>
<accession>A0A520LKA3</accession>
<comment type="similarity">
    <text evidence="3">Belongs to the ribose 5-phosphate isomerase family.</text>
</comment>
<comment type="function">
    <text evidence="3">Catalyzes the reversible conversion of ribose-5-phosphate to ribulose 5-phosphate.</text>
</comment>
<dbReference type="GO" id="GO:0009052">
    <property type="term" value="P:pentose-phosphate shunt, non-oxidative branch"/>
    <property type="evidence" value="ECO:0007669"/>
    <property type="project" value="UniProtKB-UniRule"/>
</dbReference>
<proteinExistence type="inferred from homology"/>
<dbReference type="SUPFAM" id="SSF100950">
    <property type="entry name" value="NagB/RpiA/CoA transferase-like"/>
    <property type="match status" value="1"/>
</dbReference>
<dbReference type="EC" id="5.3.1.6" evidence="3"/>
<dbReference type="CDD" id="cd01398">
    <property type="entry name" value="RPI_A"/>
    <property type="match status" value="1"/>
</dbReference>
<evidence type="ECO:0000256" key="1">
    <source>
        <dbReference type="ARBA" id="ARBA00001713"/>
    </source>
</evidence>
<dbReference type="HAMAP" id="MF_00170">
    <property type="entry name" value="Rib_5P_isom_A"/>
    <property type="match status" value="1"/>
</dbReference>
<dbReference type="GO" id="GO:0004751">
    <property type="term" value="F:ribose-5-phosphate isomerase activity"/>
    <property type="evidence" value="ECO:0007669"/>
    <property type="project" value="UniProtKB-UniRule"/>
</dbReference>
<reference evidence="4 5" key="1">
    <citation type="submission" date="2019-02" db="EMBL/GenBank/DDBJ databases">
        <title>Prokaryotic population dynamics and viral predation in marine succession experiment using metagenomics: the confinement effect.</title>
        <authorList>
            <person name="Haro-Moreno J.M."/>
            <person name="Rodriguez-Valera F."/>
            <person name="Lopez-Perez M."/>
        </authorList>
    </citation>
    <scope>NUCLEOTIDE SEQUENCE [LARGE SCALE GENOMIC DNA]</scope>
    <source>
        <strain evidence="4">MED-G169</strain>
    </source>
</reference>
<gene>
    <name evidence="3 4" type="primary">rpiA</name>
    <name evidence="4" type="ORF">EVB02_03535</name>
</gene>
<dbReference type="AlphaFoldDB" id="A0A520LKA3"/>
<comment type="pathway">
    <text evidence="3">Carbohydrate degradation; pentose phosphate pathway; D-ribose 5-phosphate from D-ribulose 5-phosphate (non-oxidative stage): step 1/1.</text>
</comment>
<feature type="binding site" evidence="3">
    <location>
        <begin position="98"/>
        <end position="101"/>
    </location>
    <ligand>
        <name>substrate</name>
    </ligand>
</feature>
<evidence type="ECO:0000256" key="3">
    <source>
        <dbReference type="HAMAP-Rule" id="MF_00170"/>
    </source>
</evidence>
<comment type="caution">
    <text evidence="4">The sequence shown here is derived from an EMBL/GenBank/DDBJ whole genome shotgun (WGS) entry which is preliminary data.</text>
</comment>
<dbReference type="GO" id="GO:0006014">
    <property type="term" value="P:D-ribose metabolic process"/>
    <property type="evidence" value="ECO:0007669"/>
    <property type="project" value="TreeGrafter"/>
</dbReference>
<keyword evidence="2 3" id="KW-0413">Isomerase</keyword>
<comment type="subunit">
    <text evidence="3">Homodimer.</text>
</comment>
<dbReference type="Gene3D" id="3.40.50.1360">
    <property type="match status" value="1"/>
</dbReference>
<dbReference type="Proteomes" id="UP000318148">
    <property type="component" value="Unassembled WGS sequence"/>
</dbReference>
<dbReference type="GO" id="GO:0005829">
    <property type="term" value="C:cytosol"/>
    <property type="evidence" value="ECO:0007669"/>
    <property type="project" value="TreeGrafter"/>
</dbReference>
<dbReference type="NCBIfam" id="NF001924">
    <property type="entry name" value="PRK00702.1"/>
    <property type="match status" value="1"/>
</dbReference>
<evidence type="ECO:0000313" key="4">
    <source>
        <dbReference type="EMBL" id="RZO05186.1"/>
    </source>
</evidence>
<comment type="catalytic activity">
    <reaction evidence="1 3">
        <text>aldehydo-D-ribose 5-phosphate = D-ribulose 5-phosphate</text>
        <dbReference type="Rhea" id="RHEA:14657"/>
        <dbReference type="ChEBI" id="CHEBI:58121"/>
        <dbReference type="ChEBI" id="CHEBI:58273"/>
        <dbReference type="EC" id="5.3.1.6"/>
    </reaction>
</comment>
<protein>
    <recommendedName>
        <fullName evidence="3">Ribose-5-phosphate isomerase A</fullName>
        <ecNumber evidence="3">5.3.1.6</ecNumber>
    </recommendedName>
    <alternativeName>
        <fullName evidence="3">Phosphoriboisomerase A</fullName>
        <shortName evidence="3">PRI</shortName>
    </alternativeName>
</protein>
<dbReference type="InterPro" id="IPR020672">
    <property type="entry name" value="Ribose5P_isomerase_typA_subgr"/>
</dbReference>
<dbReference type="UniPathway" id="UPA00115">
    <property type="reaction ID" value="UER00412"/>
</dbReference>
<dbReference type="PANTHER" id="PTHR11934">
    <property type="entry name" value="RIBOSE-5-PHOSPHATE ISOMERASE"/>
    <property type="match status" value="1"/>
</dbReference>
<name>A0A520LKA3_9GAMM</name>
<dbReference type="FunFam" id="3.40.50.1360:FF:000001">
    <property type="entry name" value="Ribose-5-phosphate isomerase A"/>
    <property type="match status" value="1"/>
</dbReference>
<dbReference type="InterPro" id="IPR004788">
    <property type="entry name" value="Ribose5P_isomerase_type_A"/>
</dbReference>
<dbReference type="Gene3D" id="3.30.70.260">
    <property type="match status" value="1"/>
</dbReference>
<dbReference type="Pfam" id="PF06026">
    <property type="entry name" value="Rib_5-P_isom_A"/>
    <property type="match status" value="1"/>
</dbReference>
<dbReference type="NCBIfam" id="TIGR00021">
    <property type="entry name" value="rpiA"/>
    <property type="match status" value="1"/>
</dbReference>
<dbReference type="EMBL" id="SHBO01000045">
    <property type="protein sequence ID" value="RZO05186.1"/>
    <property type="molecule type" value="Genomic_DNA"/>
</dbReference>
<dbReference type="PANTHER" id="PTHR11934:SF0">
    <property type="entry name" value="RIBOSE-5-PHOSPHATE ISOMERASE"/>
    <property type="match status" value="1"/>
</dbReference>
<feature type="binding site" evidence="3">
    <location>
        <begin position="32"/>
        <end position="35"/>
    </location>
    <ligand>
        <name>substrate</name>
    </ligand>
</feature>
<dbReference type="InterPro" id="IPR037171">
    <property type="entry name" value="NagB/RpiA_transferase-like"/>
</dbReference>
<feature type="active site" description="Proton acceptor" evidence="3">
    <location>
        <position position="107"/>
    </location>
</feature>
<sequence>MEQDELKQVCAKAALDHILPKLNPHSILGIGTGSTTNKFITLLANHKDKFQSAVASSEATKQLLDKNGITVSDLNDVNFLDLYIDGADEANSKLELIKGGGAALTQEKIVAAVSKKFICIIDNSKWVNELGAFPLPIEIIPSSLNFVTKEIKKMGGNPILRHGVITDNGNLIIDVEGLYPVKSPKKMEEQLNHITGIVTNGIFSLRAADIIFIASPDGVTQYKNSSSTCQQIS</sequence>
<dbReference type="SUPFAM" id="SSF75445">
    <property type="entry name" value="D-ribose-5-phosphate isomerase (RpiA), lid domain"/>
    <property type="match status" value="1"/>
</dbReference>
<evidence type="ECO:0000256" key="2">
    <source>
        <dbReference type="ARBA" id="ARBA00023235"/>
    </source>
</evidence>
<evidence type="ECO:0000313" key="5">
    <source>
        <dbReference type="Proteomes" id="UP000318148"/>
    </source>
</evidence>